<dbReference type="AlphaFoldDB" id="A0A9X1NWQ7"/>
<proteinExistence type="predicted"/>
<evidence type="ECO:0000313" key="2">
    <source>
        <dbReference type="Proteomes" id="UP001139089"/>
    </source>
</evidence>
<organism evidence="1 2">
    <name type="scientific">Rhizobium quercicola</name>
    <dbReference type="NCBI Taxonomy" id="2901226"/>
    <lineage>
        <taxon>Bacteria</taxon>
        <taxon>Pseudomonadati</taxon>
        <taxon>Pseudomonadota</taxon>
        <taxon>Alphaproteobacteria</taxon>
        <taxon>Hyphomicrobiales</taxon>
        <taxon>Rhizobiaceae</taxon>
        <taxon>Rhizobium/Agrobacterium group</taxon>
        <taxon>Rhizobium</taxon>
    </lineage>
</organism>
<dbReference type="RefSeq" id="WP_231816402.1">
    <property type="nucleotide sequence ID" value="NZ_JAJOZR010000015.1"/>
</dbReference>
<gene>
    <name evidence="1" type="ORF">LRX75_19945</name>
</gene>
<dbReference type="Proteomes" id="UP001139089">
    <property type="component" value="Unassembled WGS sequence"/>
</dbReference>
<comment type="caution">
    <text evidence="1">The sequence shown here is derived from an EMBL/GenBank/DDBJ whole genome shotgun (WGS) entry which is preliminary data.</text>
</comment>
<dbReference type="Pfam" id="PF07183">
    <property type="entry name" value="DUF1403"/>
    <property type="match status" value="1"/>
</dbReference>
<keyword evidence="2" id="KW-1185">Reference proteome</keyword>
<reference evidence="1" key="1">
    <citation type="submission" date="2021-12" db="EMBL/GenBank/DDBJ databases">
        <authorList>
            <person name="Li Y."/>
        </authorList>
    </citation>
    <scope>NUCLEOTIDE SEQUENCE</scope>
    <source>
        <strain evidence="1">DKSPLA3</strain>
    </source>
</reference>
<dbReference type="EMBL" id="JAJOZR010000015">
    <property type="protein sequence ID" value="MCD7111316.1"/>
    <property type="molecule type" value="Genomic_DNA"/>
</dbReference>
<dbReference type="InterPro" id="IPR009843">
    <property type="entry name" value="DUF1403"/>
</dbReference>
<accession>A0A9X1NWQ7</accession>
<sequence>MTLRNIPVGSATAPGFILPSWSVSLRPVETESDAAFSTGIALKTLDDLVRSEPVWAGCWRARLTLRSAAAAVRLMGRTEGEAELRDAKLLSSDAGDLGPAGNVYSAYRKLGARKGPMNTAFLQELATLLSLRWDGHLAGVVDLVDGALQSPRSAPFAAADLVSVIHAVRPDAERLAWALADGLIAQRLGWQRPVFLLMAQRSGPAFRTLGGRGRVRPGEPAFARAVCLALVDGARAALQSASEIDRRARQLVTVAPKLRTKGGVAVIRRLLDEDAVLASAPGADLSRWASRRMFERLETSGAVRELSGRSTFRIYGL</sequence>
<name>A0A9X1NWQ7_9HYPH</name>
<protein>
    <submittedName>
        <fullName evidence="1">DUF1403 family protein</fullName>
    </submittedName>
</protein>
<evidence type="ECO:0000313" key="1">
    <source>
        <dbReference type="EMBL" id="MCD7111316.1"/>
    </source>
</evidence>